<dbReference type="InterPro" id="IPR008042">
    <property type="entry name" value="Retrotrans_Pao"/>
</dbReference>
<reference evidence="2 3" key="1">
    <citation type="submission" date="2019-01" db="EMBL/GenBank/DDBJ databases">
        <authorList>
            <person name="Sayadi A."/>
        </authorList>
    </citation>
    <scope>NUCLEOTIDE SEQUENCE [LARGE SCALE GENOMIC DNA]</scope>
</reference>
<dbReference type="Gene3D" id="3.30.420.10">
    <property type="entry name" value="Ribonuclease H-like superfamily/Ribonuclease H"/>
    <property type="match status" value="1"/>
</dbReference>
<keyword evidence="3" id="KW-1185">Reference proteome</keyword>
<dbReference type="Pfam" id="PF05380">
    <property type="entry name" value="Peptidase_A17"/>
    <property type="match status" value="1"/>
</dbReference>
<proteinExistence type="predicted"/>
<dbReference type="OrthoDB" id="6589437at2759"/>
<dbReference type="GO" id="GO:0015074">
    <property type="term" value="P:DNA integration"/>
    <property type="evidence" value="ECO:0007669"/>
    <property type="project" value="InterPro"/>
</dbReference>
<dbReference type="Pfam" id="PF17921">
    <property type="entry name" value="Integrase_H2C2"/>
    <property type="match status" value="1"/>
</dbReference>
<dbReference type="Pfam" id="PF18701">
    <property type="entry name" value="DUF5641"/>
    <property type="match status" value="1"/>
</dbReference>
<dbReference type="Proteomes" id="UP000410492">
    <property type="component" value="Unassembled WGS sequence"/>
</dbReference>
<dbReference type="AlphaFoldDB" id="A0A653DGN3"/>
<dbReference type="SUPFAM" id="SSF53098">
    <property type="entry name" value="Ribonuclease H-like"/>
    <property type="match status" value="1"/>
</dbReference>
<dbReference type="PANTHER" id="PTHR47331">
    <property type="entry name" value="PHD-TYPE DOMAIN-CONTAINING PROTEIN"/>
    <property type="match status" value="1"/>
</dbReference>
<dbReference type="InterPro" id="IPR001584">
    <property type="entry name" value="Integrase_cat-core"/>
</dbReference>
<dbReference type="InterPro" id="IPR012337">
    <property type="entry name" value="RNaseH-like_sf"/>
</dbReference>
<accession>A0A653DGN3</accession>
<dbReference type="EMBL" id="CAACVG010011723">
    <property type="protein sequence ID" value="VEN58681.1"/>
    <property type="molecule type" value="Genomic_DNA"/>
</dbReference>
<evidence type="ECO:0000259" key="1">
    <source>
        <dbReference type="PROSITE" id="PS50994"/>
    </source>
</evidence>
<feature type="domain" description="Integrase catalytic" evidence="1">
    <location>
        <begin position="449"/>
        <end position="638"/>
    </location>
</feature>
<evidence type="ECO:0000313" key="2">
    <source>
        <dbReference type="EMBL" id="VEN58681.1"/>
    </source>
</evidence>
<name>A0A653DGN3_CALMS</name>
<gene>
    <name evidence="2" type="ORF">CALMAC_LOCUS16979</name>
</gene>
<protein>
    <recommendedName>
        <fullName evidence="1">Integrase catalytic domain-containing protein</fullName>
    </recommendedName>
</protein>
<dbReference type="PROSITE" id="PS50994">
    <property type="entry name" value="INTEGRASE"/>
    <property type="match status" value="1"/>
</dbReference>
<organism evidence="2 3">
    <name type="scientific">Callosobruchus maculatus</name>
    <name type="common">Southern cowpea weevil</name>
    <name type="synonym">Pulse bruchid</name>
    <dbReference type="NCBI Taxonomy" id="64391"/>
    <lineage>
        <taxon>Eukaryota</taxon>
        <taxon>Metazoa</taxon>
        <taxon>Ecdysozoa</taxon>
        <taxon>Arthropoda</taxon>
        <taxon>Hexapoda</taxon>
        <taxon>Insecta</taxon>
        <taxon>Pterygota</taxon>
        <taxon>Neoptera</taxon>
        <taxon>Endopterygota</taxon>
        <taxon>Coleoptera</taxon>
        <taxon>Polyphaga</taxon>
        <taxon>Cucujiformia</taxon>
        <taxon>Chrysomeloidea</taxon>
        <taxon>Chrysomelidae</taxon>
        <taxon>Bruchinae</taxon>
        <taxon>Bruchini</taxon>
        <taxon>Callosobruchus</taxon>
    </lineage>
</organism>
<dbReference type="InterPro" id="IPR041588">
    <property type="entry name" value="Integrase_H2C2"/>
</dbReference>
<dbReference type="GO" id="GO:0003676">
    <property type="term" value="F:nucleic acid binding"/>
    <property type="evidence" value="ECO:0007669"/>
    <property type="project" value="InterPro"/>
</dbReference>
<dbReference type="InterPro" id="IPR040676">
    <property type="entry name" value="DUF5641"/>
</dbReference>
<dbReference type="InterPro" id="IPR036397">
    <property type="entry name" value="RNaseH_sf"/>
</dbReference>
<sequence>MRSTNLRPIGSFISSHNPSKVILQGLWKLKITWDESVPCQLHTTWLDYRSNLPKLNTIKFPRHVICPNSSSIQLHGFCDASERAYGAVVYVRSVDAQENCFVNILCAKTRVAPLKQVTIPRLELCGALLLAQLIAKVKESIKIDFDSTHYWCDSQIVICWLKTSPHLLKTFVANRVSQVQSISDPHSWNYVNTRCNPADLLSRGVSPSDLLNSRLWFHGPEWLSDPPSEWPQFLHTTPKIHISDVPERKESVTVLISTENYLSSVISKFSSFSKMRRVFAYIIRFKLKTQRLNEKQLSGSLTPEELDSALIYIVKIVQMSSFSNDYWSLFQTGRVDSKSSLLSLCPFIDSDGLIRVGGRLHNSDYLYDKKHPYILPKNHHLSVTIARTEHQRLKHVGPQGLLASIRERFWPIGGKSLVRKIVRECIPCFRFSLRQEKYLMGSLPRARVTPARPFLSVGVDFAGPFLTKTHKGRNSKTVKAYVALFVCLAVKAIHLEVVSDLTTDCFIAAFRRFTSRRGFCSYIVSDNGTTFVGASKELKQFLLKQECEISERLATDGIKWTFIPPRSPHFGGLWEAAIKTVKHHLKRTIGETRLTFEEFYTVLTQIEACVNSRPLYPLSDDPSDPSPLTPAHFIIGETLTATPDKNWLESPESHLSRFQRLQKIAQHFWDRWSKEYVSHLQHRTKWKENFSQKLQVGTLVLVKEDGLPPLKWRIGRIIKLHPGADNIVRAVTLKTCTGEYKRPVVKLCALPIPDSDSC</sequence>
<evidence type="ECO:0000313" key="3">
    <source>
        <dbReference type="Proteomes" id="UP000410492"/>
    </source>
</evidence>